<dbReference type="AlphaFoldDB" id="A0A9D3YX65"/>
<dbReference type="PROSITE" id="PS50119">
    <property type="entry name" value="ZF_BBOX"/>
    <property type="match status" value="2"/>
</dbReference>
<dbReference type="PANTHER" id="PTHR25462:SF296">
    <property type="entry name" value="MEIOTIC P26, ISOFORM F"/>
    <property type="match status" value="1"/>
</dbReference>
<dbReference type="PANTHER" id="PTHR25462">
    <property type="entry name" value="BONUS, ISOFORM C-RELATED"/>
    <property type="match status" value="1"/>
</dbReference>
<name>A0A9D3YX65_DREPO</name>
<accession>A0A9D3YX65</accession>
<dbReference type="InterPro" id="IPR047153">
    <property type="entry name" value="TRIM45/56/19-like"/>
</dbReference>
<feature type="domain" description="B box-type" evidence="3">
    <location>
        <begin position="22"/>
        <end position="52"/>
    </location>
</feature>
<reference evidence="4" key="2">
    <citation type="submission" date="2020-11" db="EMBL/GenBank/DDBJ databases">
        <authorList>
            <person name="McCartney M.A."/>
            <person name="Auch B."/>
            <person name="Kono T."/>
            <person name="Mallez S."/>
            <person name="Becker A."/>
            <person name="Gohl D.M."/>
            <person name="Silverstein K.A.T."/>
            <person name="Koren S."/>
            <person name="Bechman K.B."/>
            <person name="Herman A."/>
            <person name="Abrahante J.E."/>
            <person name="Garbe J."/>
        </authorList>
    </citation>
    <scope>NUCLEOTIDE SEQUENCE</scope>
    <source>
        <strain evidence="4">Duluth1</strain>
        <tissue evidence="4">Whole animal</tissue>
    </source>
</reference>
<keyword evidence="2" id="KW-0175">Coiled coil</keyword>
<feature type="coiled-coil region" evidence="2">
    <location>
        <begin position="154"/>
        <end position="181"/>
    </location>
</feature>
<dbReference type="EMBL" id="JAIWYP010000014">
    <property type="protein sequence ID" value="KAH3706961.1"/>
    <property type="molecule type" value="Genomic_DNA"/>
</dbReference>
<dbReference type="Proteomes" id="UP000828390">
    <property type="component" value="Unassembled WGS sequence"/>
</dbReference>
<evidence type="ECO:0000313" key="4">
    <source>
        <dbReference type="EMBL" id="KAH3706961.1"/>
    </source>
</evidence>
<dbReference type="SUPFAM" id="SSF57845">
    <property type="entry name" value="B-box zinc-binding domain"/>
    <property type="match status" value="1"/>
</dbReference>
<feature type="domain" description="B box-type" evidence="3">
    <location>
        <begin position="66"/>
        <end position="100"/>
    </location>
</feature>
<keyword evidence="1" id="KW-0479">Metal-binding</keyword>
<keyword evidence="5" id="KW-1185">Reference proteome</keyword>
<dbReference type="InterPro" id="IPR011044">
    <property type="entry name" value="Quino_amine_DH_bsu"/>
</dbReference>
<proteinExistence type="predicted"/>
<organism evidence="4 5">
    <name type="scientific">Dreissena polymorpha</name>
    <name type="common">Zebra mussel</name>
    <name type="synonym">Mytilus polymorpha</name>
    <dbReference type="NCBI Taxonomy" id="45954"/>
    <lineage>
        <taxon>Eukaryota</taxon>
        <taxon>Metazoa</taxon>
        <taxon>Spiralia</taxon>
        <taxon>Lophotrochozoa</taxon>
        <taxon>Mollusca</taxon>
        <taxon>Bivalvia</taxon>
        <taxon>Autobranchia</taxon>
        <taxon>Heteroconchia</taxon>
        <taxon>Euheterodonta</taxon>
        <taxon>Imparidentia</taxon>
        <taxon>Neoheterodontei</taxon>
        <taxon>Myida</taxon>
        <taxon>Dreissenoidea</taxon>
        <taxon>Dreissenidae</taxon>
        <taxon>Dreissena</taxon>
    </lineage>
</organism>
<dbReference type="OrthoDB" id="6135363at2759"/>
<keyword evidence="1" id="KW-0863">Zinc-finger</keyword>
<dbReference type="CDD" id="cd19757">
    <property type="entry name" value="Bbox1"/>
    <property type="match status" value="1"/>
</dbReference>
<dbReference type="InterPro" id="IPR000315">
    <property type="entry name" value="Znf_B-box"/>
</dbReference>
<dbReference type="GO" id="GO:0008270">
    <property type="term" value="F:zinc ion binding"/>
    <property type="evidence" value="ECO:0007669"/>
    <property type="project" value="UniProtKB-KW"/>
</dbReference>
<dbReference type="Gene3D" id="3.30.160.60">
    <property type="entry name" value="Classic Zinc Finger"/>
    <property type="match status" value="1"/>
</dbReference>
<sequence>MAHALKCGPCLFEDVTVDPQHFCVDCLEYLCMACAREHRRHKTLREHKLLGETELPQDATLFEEMKKLSHCSIHDDIELDQYCKNHNVLICLHCLKNDHRLCEDRIDLTKLLENEYASENVRERIFELQRKCQVQLTKTMELSDAANTNSKEVEQHINTLVETLTKNVQNLEKKLNEERERLISPVTESVRLSMQTLSSIEKKAIHYANLFDVASTFGTMKHNVVLHFVVSMLMKDLEANDLLKKNSTAKIKCVQAFSSEEIVNMMGQFSLASACSDEQGSELCSDEALEEDSVRFPPSKTRTVATQVEELVDSHTKTSKKSLHKMKISYNNVKLLPCECLKRDDEFPPVIGLDVLTDGRILLLHERMIKVYSLKLVLVSKLSFDVNSYAKDMCVLEDKQDGVFTVALCLYRLCNCQITVMEYTGGFCEKYTINCKYYFKSITLLGHHFLVVGSGPIQLLDISTGRVCYAFDDTMWASNGSKIDTNINRVRACIATKKIALACSDTVYRVNIEDDECQNDTLHAVCPFVWKYEQGRDSRPDIKGNKDVKCDSQGNMYIANTCGVYQFCPEDGLFKERPLITIRANCTAIAIDEHRNRIVVACSNSTNSNLIYVYEYELPASE</sequence>
<evidence type="ECO:0000259" key="3">
    <source>
        <dbReference type="PROSITE" id="PS50119"/>
    </source>
</evidence>
<comment type="caution">
    <text evidence="4">The sequence shown here is derived from an EMBL/GenBank/DDBJ whole genome shotgun (WGS) entry which is preliminary data.</text>
</comment>
<evidence type="ECO:0000256" key="2">
    <source>
        <dbReference type="SAM" id="Coils"/>
    </source>
</evidence>
<reference evidence="4" key="1">
    <citation type="journal article" date="2019" name="bioRxiv">
        <title>The Genome of the Zebra Mussel, Dreissena polymorpha: A Resource for Invasive Species Research.</title>
        <authorList>
            <person name="McCartney M.A."/>
            <person name="Auch B."/>
            <person name="Kono T."/>
            <person name="Mallez S."/>
            <person name="Zhang Y."/>
            <person name="Obille A."/>
            <person name="Becker A."/>
            <person name="Abrahante J.E."/>
            <person name="Garbe J."/>
            <person name="Badalamenti J.P."/>
            <person name="Herman A."/>
            <person name="Mangelson H."/>
            <person name="Liachko I."/>
            <person name="Sullivan S."/>
            <person name="Sone E.D."/>
            <person name="Koren S."/>
            <person name="Silverstein K.A.T."/>
            <person name="Beckman K.B."/>
            <person name="Gohl D.M."/>
        </authorList>
    </citation>
    <scope>NUCLEOTIDE SEQUENCE</scope>
    <source>
        <strain evidence="4">Duluth1</strain>
        <tissue evidence="4">Whole animal</tissue>
    </source>
</reference>
<protein>
    <recommendedName>
        <fullName evidence="3">B box-type domain-containing protein</fullName>
    </recommendedName>
</protein>
<dbReference type="SUPFAM" id="SSF50969">
    <property type="entry name" value="YVTN repeat-like/Quinoprotein amine dehydrogenase"/>
    <property type="match status" value="1"/>
</dbReference>
<evidence type="ECO:0000313" key="5">
    <source>
        <dbReference type="Proteomes" id="UP000828390"/>
    </source>
</evidence>
<gene>
    <name evidence="4" type="ORF">DPMN_066352</name>
</gene>
<evidence type="ECO:0000256" key="1">
    <source>
        <dbReference type="PROSITE-ProRule" id="PRU00024"/>
    </source>
</evidence>
<keyword evidence="1" id="KW-0862">Zinc</keyword>